<feature type="zinc finger region" description="TRAF-type" evidence="7">
    <location>
        <begin position="182"/>
        <end position="235"/>
    </location>
</feature>
<sequence length="491" mass="54242">MAPIVTSWSSLDYENGQQQRFNKLKQQQQSSSQQQQHQSSLSVYQPFRLRQNSVSVTPPSINSSLKSYGSVSSFESSADPFASLLASTIAANNSTGAGGGSGNNPGPTKPPRAMYPPLSATCSSSSTSSASSSGRVVGCGPANRQQHPPHPLSIGPGNSKFHHHPQGQILCANRSKSHSDLSHVGTCTMEPVYCDNKCGQKISRKQMMQHKAIECSKRLVACRYCAKDFGFDTLQAHHAKCGRFPIACPNQCDSPKVVREELESHLKDNCPALMVSCPFKEAGCRFKGPRFSLDKHQEEGMKQHLLLMCGLASRQQQQLSTLRSTVSRVSLNYSGTFLWRINDVQTKIAEARIKEGFELISAPFYTSQYGYKLQASLFLNGNGSGEGAYVSIYIKILPGEYDALLKWPFSHTVSFTLYDQAANPDKACNIVESFIPDPTWENFQRPSREPDALGFGFPRFVSHEMLKKRHFVKDDVLFLKVRVDPAKNMAV</sequence>
<keyword evidence="5 7" id="KW-0863">Zinc-finger</keyword>
<dbReference type="FunFam" id="3.30.40.10:FF:000121">
    <property type="entry name" value="TNF receptor-associated factor"/>
    <property type="match status" value="1"/>
</dbReference>
<dbReference type="SUPFAM" id="SSF49599">
    <property type="entry name" value="TRAF domain-like"/>
    <property type="match status" value="2"/>
</dbReference>
<keyword evidence="4" id="KW-0677">Repeat</keyword>
<feature type="zinc finger region" description="TRAF-type" evidence="7">
    <location>
        <begin position="236"/>
        <end position="293"/>
    </location>
</feature>
<feature type="domain" description="TRAF-type" evidence="10">
    <location>
        <begin position="182"/>
        <end position="235"/>
    </location>
</feature>
<comment type="subcellular location">
    <subcellularLocation>
        <location evidence="1">Cytoplasm</location>
    </subcellularLocation>
</comment>
<evidence type="ECO:0000259" key="9">
    <source>
        <dbReference type="PROSITE" id="PS50144"/>
    </source>
</evidence>
<comment type="caution">
    <text evidence="11">The sequence shown here is derived from an EMBL/GenBank/DDBJ whole genome shotgun (WGS) entry which is preliminary data.</text>
</comment>
<gene>
    <name evidence="11" type="ORF">DGAL_LOCUS421</name>
</gene>
<dbReference type="FunFam" id="2.60.210.10:FF:000007">
    <property type="entry name" value="TNF receptor-associated factor"/>
    <property type="match status" value="1"/>
</dbReference>
<feature type="domain" description="TRAF-type" evidence="10">
    <location>
        <begin position="236"/>
        <end position="293"/>
    </location>
</feature>
<dbReference type="PROSITE" id="PS50145">
    <property type="entry name" value="ZF_TRAF"/>
    <property type="match status" value="2"/>
</dbReference>
<dbReference type="GO" id="GO:0031625">
    <property type="term" value="F:ubiquitin protein ligase binding"/>
    <property type="evidence" value="ECO:0007669"/>
    <property type="project" value="TreeGrafter"/>
</dbReference>
<keyword evidence="3 7" id="KW-0479">Metal-binding</keyword>
<dbReference type="AlphaFoldDB" id="A0A8J2WC24"/>
<dbReference type="Pfam" id="PF21355">
    <property type="entry name" value="TRAF-mep_MATH"/>
    <property type="match status" value="1"/>
</dbReference>
<dbReference type="GO" id="GO:0008270">
    <property type="term" value="F:zinc ion binding"/>
    <property type="evidence" value="ECO:0007669"/>
    <property type="project" value="UniProtKB-KW"/>
</dbReference>
<keyword evidence="12" id="KW-1185">Reference proteome</keyword>
<organism evidence="11 12">
    <name type="scientific">Daphnia galeata</name>
    <dbReference type="NCBI Taxonomy" id="27404"/>
    <lineage>
        <taxon>Eukaryota</taxon>
        <taxon>Metazoa</taxon>
        <taxon>Ecdysozoa</taxon>
        <taxon>Arthropoda</taxon>
        <taxon>Crustacea</taxon>
        <taxon>Branchiopoda</taxon>
        <taxon>Diplostraca</taxon>
        <taxon>Cladocera</taxon>
        <taxon>Anomopoda</taxon>
        <taxon>Daphniidae</taxon>
        <taxon>Daphnia</taxon>
    </lineage>
</organism>
<evidence type="ECO:0000313" key="11">
    <source>
        <dbReference type="EMBL" id="CAH0098369.1"/>
    </source>
</evidence>
<protein>
    <recommendedName>
        <fullName evidence="13">TNF receptor-associated factor 4</fullName>
    </recommendedName>
</protein>
<feature type="region of interest" description="Disordered" evidence="8">
    <location>
        <begin position="21"/>
        <end position="41"/>
    </location>
</feature>
<feature type="region of interest" description="Disordered" evidence="8">
    <location>
        <begin position="94"/>
        <end position="164"/>
    </location>
</feature>
<dbReference type="PANTHER" id="PTHR10131">
    <property type="entry name" value="TNF RECEPTOR ASSOCIATED FACTOR"/>
    <property type="match status" value="1"/>
</dbReference>
<keyword evidence="6 7" id="KW-0862">Zinc</keyword>
<feature type="compositionally biased region" description="Low complexity" evidence="8">
    <location>
        <begin position="119"/>
        <end position="133"/>
    </location>
</feature>
<evidence type="ECO:0000256" key="4">
    <source>
        <dbReference type="ARBA" id="ARBA00022737"/>
    </source>
</evidence>
<evidence type="ECO:0000256" key="1">
    <source>
        <dbReference type="ARBA" id="ARBA00004496"/>
    </source>
</evidence>
<dbReference type="PANTHER" id="PTHR10131:SF94">
    <property type="entry name" value="TNF RECEPTOR-ASSOCIATED FACTOR 4"/>
    <property type="match status" value="1"/>
</dbReference>
<dbReference type="OrthoDB" id="5574452at2759"/>
<proteinExistence type="predicted"/>
<evidence type="ECO:0000256" key="2">
    <source>
        <dbReference type="ARBA" id="ARBA00022490"/>
    </source>
</evidence>
<dbReference type="GO" id="GO:0005737">
    <property type="term" value="C:cytoplasm"/>
    <property type="evidence" value="ECO:0007669"/>
    <property type="project" value="UniProtKB-SubCell"/>
</dbReference>
<evidence type="ECO:0000256" key="3">
    <source>
        <dbReference type="ARBA" id="ARBA00022723"/>
    </source>
</evidence>
<feature type="domain" description="MATH" evidence="9">
    <location>
        <begin position="334"/>
        <end position="483"/>
    </location>
</feature>
<dbReference type="SMART" id="SM00061">
    <property type="entry name" value="MATH"/>
    <property type="match status" value="1"/>
</dbReference>
<evidence type="ECO:0000256" key="7">
    <source>
        <dbReference type="PROSITE-ProRule" id="PRU00207"/>
    </source>
</evidence>
<dbReference type="InterPro" id="IPR049342">
    <property type="entry name" value="TRAF1-6_MATH_dom"/>
</dbReference>
<dbReference type="EMBL" id="CAKKLH010000002">
    <property type="protein sequence ID" value="CAH0098369.1"/>
    <property type="molecule type" value="Genomic_DNA"/>
</dbReference>
<dbReference type="Proteomes" id="UP000789390">
    <property type="component" value="Unassembled WGS sequence"/>
</dbReference>
<evidence type="ECO:0000256" key="8">
    <source>
        <dbReference type="SAM" id="MobiDB-lite"/>
    </source>
</evidence>
<accession>A0A8J2WC24</accession>
<evidence type="ECO:0008006" key="13">
    <source>
        <dbReference type="Google" id="ProtNLM"/>
    </source>
</evidence>
<dbReference type="Pfam" id="PF02176">
    <property type="entry name" value="zf-TRAF"/>
    <property type="match status" value="1"/>
</dbReference>
<dbReference type="PROSITE" id="PS50144">
    <property type="entry name" value="MATH"/>
    <property type="match status" value="1"/>
</dbReference>
<evidence type="ECO:0000256" key="6">
    <source>
        <dbReference type="ARBA" id="ARBA00022833"/>
    </source>
</evidence>
<keyword evidence="2" id="KW-0963">Cytoplasm</keyword>
<reference evidence="11" key="1">
    <citation type="submission" date="2021-11" db="EMBL/GenBank/DDBJ databases">
        <authorList>
            <person name="Schell T."/>
        </authorList>
    </citation>
    <scope>NUCLEOTIDE SEQUENCE</scope>
    <source>
        <strain evidence="11">M5</strain>
    </source>
</reference>
<evidence type="ECO:0000313" key="12">
    <source>
        <dbReference type="Proteomes" id="UP000789390"/>
    </source>
</evidence>
<dbReference type="InterPro" id="IPR002083">
    <property type="entry name" value="MATH/TRAF_dom"/>
</dbReference>
<dbReference type="GO" id="GO:0043122">
    <property type="term" value="P:regulation of canonical NF-kappaB signal transduction"/>
    <property type="evidence" value="ECO:0007669"/>
    <property type="project" value="TreeGrafter"/>
</dbReference>
<dbReference type="Gene3D" id="3.30.40.10">
    <property type="entry name" value="Zinc/RING finger domain, C3HC4 (zinc finger)"/>
    <property type="match status" value="2"/>
</dbReference>
<dbReference type="Gene3D" id="2.60.210.10">
    <property type="entry name" value="Apoptosis, Tumor Necrosis Factor Receptor Associated Protein 2, Chain A"/>
    <property type="match status" value="1"/>
</dbReference>
<name>A0A8J2WC24_9CRUS</name>
<dbReference type="InterPro" id="IPR008974">
    <property type="entry name" value="TRAF-like"/>
</dbReference>
<dbReference type="InterPro" id="IPR001293">
    <property type="entry name" value="Znf_TRAF"/>
</dbReference>
<dbReference type="InterPro" id="IPR013083">
    <property type="entry name" value="Znf_RING/FYVE/PHD"/>
</dbReference>
<dbReference type="GO" id="GO:0005164">
    <property type="term" value="F:tumor necrosis factor receptor binding"/>
    <property type="evidence" value="ECO:0007669"/>
    <property type="project" value="TreeGrafter"/>
</dbReference>
<evidence type="ECO:0000256" key="5">
    <source>
        <dbReference type="ARBA" id="ARBA00022771"/>
    </source>
</evidence>
<evidence type="ECO:0000259" key="10">
    <source>
        <dbReference type="PROSITE" id="PS50145"/>
    </source>
</evidence>